<reference evidence="1 2" key="1">
    <citation type="submission" date="2018-11" db="EMBL/GenBank/DDBJ databases">
        <title>Genomic Encyclopedia of Type Strains, Phase IV (KMG-IV): sequencing the most valuable type-strain genomes for metagenomic binning, comparative biology and taxonomic classification.</title>
        <authorList>
            <person name="Goeker M."/>
        </authorList>
    </citation>
    <scope>NUCLEOTIDE SEQUENCE [LARGE SCALE GENOMIC DNA]</scope>
    <source>
        <strain evidence="1 2">DSM 100316</strain>
    </source>
</reference>
<evidence type="ECO:0000313" key="1">
    <source>
        <dbReference type="EMBL" id="ROR97917.1"/>
    </source>
</evidence>
<dbReference type="Proteomes" id="UP000275394">
    <property type="component" value="Unassembled WGS sequence"/>
</dbReference>
<dbReference type="OrthoDB" id="108192at2"/>
<comment type="caution">
    <text evidence="1">The sequence shown here is derived from an EMBL/GenBank/DDBJ whole genome shotgun (WGS) entry which is preliminary data.</text>
</comment>
<protein>
    <submittedName>
        <fullName evidence="1">Uncharacterized protein</fullName>
    </submittedName>
</protein>
<gene>
    <name evidence="1" type="ORF">EDC56_3586</name>
</gene>
<accession>A0A3N2DDW3</accession>
<organism evidence="1 2">
    <name type="scientific">Sinobacterium caligoides</name>
    <dbReference type="NCBI Taxonomy" id="933926"/>
    <lineage>
        <taxon>Bacteria</taxon>
        <taxon>Pseudomonadati</taxon>
        <taxon>Pseudomonadota</taxon>
        <taxon>Gammaproteobacteria</taxon>
        <taxon>Cellvibrionales</taxon>
        <taxon>Spongiibacteraceae</taxon>
        <taxon>Sinobacterium</taxon>
    </lineage>
</organism>
<proteinExistence type="predicted"/>
<dbReference type="AlphaFoldDB" id="A0A3N2DDW3"/>
<sequence>MTSMERRVLSHEVTSGLQDDDVLLERIPDAIYDGMVAMFARQYHFNNGEKMRLSNYFVKISRALNDEMVAFIQETIQGLEQQQFPTMPAPDGFQPSPNNLLEAELKGGFTLASFDLAVTDGGMKNIEFQSVATYPISAAKLNQYLLDNLPLDDGYIFSNSPQTDWQSFTRLYGRLLAGENNQRVALVDRKVKGQKTNFEFFATQQELAVPVDIVDMEDIFEDHGELFYTLPPNPTPLKLSRFYNRILLAEALFEDDYPNNSEAWGFRFDKAYQALKFINHPIKQFEVSKRLSPYIQHPCNPDCYELAEVAQHFKEGRLKYQDYVWKHKWGAAGHRLVLAPDAATLTELADCLEDYIAQSKVAFKVFKTDDKQEKIVELRFMTAVENGETIIVPMARIGHVVNNGNGDSTFKIHFSDNNKEGYGFSPVVIMNSE</sequence>
<dbReference type="EMBL" id="RKHR01000008">
    <property type="protein sequence ID" value="ROR97917.1"/>
    <property type="molecule type" value="Genomic_DNA"/>
</dbReference>
<name>A0A3N2DDW3_9GAMM</name>
<keyword evidence="2" id="KW-1185">Reference proteome</keyword>
<evidence type="ECO:0000313" key="2">
    <source>
        <dbReference type="Proteomes" id="UP000275394"/>
    </source>
</evidence>